<evidence type="ECO:0000313" key="1">
    <source>
        <dbReference type="EMBL" id="WRL47996.1"/>
    </source>
</evidence>
<sequence length="463" mass="51916">MINRSERGRDVVQNTFGGALYQQGRGFYSALEFLAIVRGEVLLERLEGAFGASPVRVLPVADPVVYLRPSHDHARRLLVTDHDVRPGIFAGADTREAIKALLRGIEIAVPGRRRTPDKWQLRHFFPYPAEAIHYDAVERRNQVSVERYQFRGAGGLAHKILRTDPDEKRLADVRSRFRQLLGDSGTAVGKLLTVLAKNDEAPCAGSRCPSSLEDAMAVAFRDEVEEKSLQSLQEDGSDPTRDRSTRWMHLLRSGVHRILHRPHSSEFDRIDGLMHWVPWCVAQHQLAMARRRIGTDESAPIVFDAGHRSSPVRAIARKHLGEATATIKESLLRAARQMGLPELCKGNSSWWTGPRTFYTTTLYAVGAMNAHTGHRHFELRPQFLQAVVHALVDEPMPLEQFTGEILGEQLRIICDRESAARFAAVDLDGRHLQTNGEELAGRLDEVGLLRAYSDSTRMVGVQE</sequence>
<name>A0ABZ1ATQ7_AROEV</name>
<accession>A0ABZ1ATQ7</accession>
<organism evidence="1 2">
    <name type="scientific">Aromatoleum evansii</name>
    <name type="common">Azoarcus evansii</name>
    <dbReference type="NCBI Taxonomy" id="59406"/>
    <lineage>
        <taxon>Bacteria</taxon>
        <taxon>Pseudomonadati</taxon>
        <taxon>Pseudomonadota</taxon>
        <taxon>Betaproteobacteria</taxon>
        <taxon>Rhodocyclales</taxon>
        <taxon>Rhodocyclaceae</taxon>
        <taxon>Aromatoleum</taxon>
    </lineage>
</organism>
<dbReference type="RefSeq" id="WP_407280347.1">
    <property type="nucleotide sequence ID" value="NZ_CP141259.1"/>
</dbReference>
<keyword evidence="2" id="KW-1185">Reference proteome</keyword>
<gene>
    <name evidence="1" type="ORF">U5817_08145</name>
</gene>
<reference evidence="1 2" key="1">
    <citation type="submission" date="2023-12" db="EMBL/GenBank/DDBJ databases">
        <title>A. evansii MAY27, complete genome.</title>
        <authorList>
            <person name="Wang Y."/>
        </authorList>
    </citation>
    <scope>NUCLEOTIDE SEQUENCE [LARGE SCALE GENOMIC DNA]</scope>
    <source>
        <strain evidence="1 2">MAY27</strain>
    </source>
</reference>
<dbReference type="Proteomes" id="UP001626593">
    <property type="component" value="Chromosome"/>
</dbReference>
<proteinExistence type="predicted"/>
<evidence type="ECO:0000313" key="2">
    <source>
        <dbReference type="Proteomes" id="UP001626593"/>
    </source>
</evidence>
<protein>
    <submittedName>
        <fullName evidence="1">Uncharacterized protein</fullName>
    </submittedName>
</protein>
<dbReference type="EMBL" id="CP141259">
    <property type="protein sequence ID" value="WRL47996.1"/>
    <property type="molecule type" value="Genomic_DNA"/>
</dbReference>